<dbReference type="Proteomes" id="UP000790709">
    <property type="component" value="Unassembled WGS sequence"/>
</dbReference>
<accession>A0ACB8B2X6</accession>
<name>A0ACB8B2X6_9AGAM</name>
<gene>
    <name evidence="1" type="ORF">BV22DRAFT_1022008</name>
</gene>
<comment type="caution">
    <text evidence="1">The sequence shown here is derived from an EMBL/GenBank/DDBJ whole genome shotgun (WGS) entry which is preliminary data.</text>
</comment>
<keyword evidence="2" id="KW-1185">Reference proteome</keyword>
<dbReference type="EMBL" id="MU266611">
    <property type="protein sequence ID" value="KAH7920017.1"/>
    <property type="molecule type" value="Genomic_DNA"/>
</dbReference>
<organism evidence="1 2">
    <name type="scientific">Leucogyrophana mollusca</name>
    <dbReference type="NCBI Taxonomy" id="85980"/>
    <lineage>
        <taxon>Eukaryota</taxon>
        <taxon>Fungi</taxon>
        <taxon>Dikarya</taxon>
        <taxon>Basidiomycota</taxon>
        <taxon>Agaricomycotina</taxon>
        <taxon>Agaricomycetes</taxon>
        <taxon>Agaricomycetidae</taxon>
        <taxon>Boletales</taxon>
        <taxon>Boletales incertae sedis</taxon>
        <taxon>Leucogyrophana</taxon>
    </lineage>
</organism>
<evidence type="ECO:0000313" key="2">
    <source>
        <dbReference type="Proteomes" id="UP000790709"/>
    </source>
</evidence>
<proteinExistence type="predicted"/>
<evidence type="ECO:0000313" key="1">
    <source>
        <dbReference type="EMBL" id="KAH7920017.1"/>
    </source>
</evidence>
<protein>
    <submittedName>
        <fullName evidence="1">WD40 repeat-like protein</fullName>
    </submittedName>
</protein>
<reference evidence="1" key="1">
    <citation type="journal article" date="2021" name="New Phytol.">
        <title>Evolutionary innovations through gain and loss of genes in the ectomycorrhizal Boletales.</title>
        <authorList>
            <person name="Wu G."/>
            <person name="Miyauchi S."/>
            <person name="Morin E."/>
            <person name="Kuo A."/>
            <person name="Drula E."/>
            <person name="Varga T."/>
            <person name="Kohler A."/>
            <person name="Feng B."/>
            <person name="Cao Y."/>
            <person name="Lipzen A."/>
            <person name="Daum C."/>
            <person name="Hundley H."/>
            <person name="Pangilinan J."/>
            <person name="Johnson J."/>
            <person name="Barry K."/>
            <person name="LaButti K."/>
            <person name="Ng V."/>
            <person name="Ahrendt S."/>
            <person name="Min B."/>
            <person name="Choi I.G."/>
            <person name="Park H."/>
            <person name="Plett J.M."/>
            <person name="Magnuson J."/>
            <person name="Spatafora J.W."/>
            <person name="Nagy L.G."/>
            <person name="Henrissat B."/>
            <person name="Grigoriev I.V."/>
            <person name="Yang Z.L."/>
            <person name="Xu J."/>
            <person name="Martin F.M."/>
        </authorList>
    </citation>
    <scope>NUCLEOTIDE SEQUENCE</scope>
    <source>
        <strain evidence="1">KUC20120723A-06</strain>
    </source>
</reference>
<sequence length="333" mass="37520">MLDIVPPRLLWTSKSHIKPINCLSFSEDSHLLASGADDGHILIYSVSSGKRLEDISTKEGPVTVLRWFCDNQQPDARFLLAGTASGTIQLWKRQTPRVQASFICDGQFTESEVEIQDIAVQDISKILAVASRGRVSILKLDTRATFPFKRIVSDPPMLHPPKKALARAVHFYNNGKFLMVAFLDSKEIVAWEVSSWKELWRWKLTTRIGHTAWSPETSLLLVWNLVDGIDVYHIGEHPVWVRKFCVRVKRNNVKQVELGRHGQLAISGSDSGEIFFWNIQSGAQELVLIHGSGLCSFYPHALAELSLSTQSLTWYKSLRYSTNQPAATNDISH</sequence>